<dbReference type="EMBL" id="JAYKLX010000002">
    <property type="protein sequence ID" value="MEB3344768.1"/>
    <property type="molecule type" value="Genomic_DNA"/>
</dbReference>
<dbReference type="SUPFAM" id="SSF51735">
    <property type="entry name" value="NAD(P)-binding Rossmann-fold domains"/>
    <property type="match status" value="1"/>
</dbReference>
<dbReference type="Gene3D" id="3.40.50.720">
    <property type="entry name" value="NAD(P)-binding Rossmann-like Domain"/>
    <property type="match status" value="1"/>
</dbReference>
<dbReference type="Proteomes" id="UP001327027">
    <property type="component" value="Unassembled WGS sequence"/>
</dbReference>
<dbReference type="InterPro" id="IPR002347">
    <property type="entry name" value="SDR_fam"/>
</dbReference>
<dbReference type="PANTHER" id="PTHR43544">
    <property type="entry name" value="SHORT-CHAIN DEHYDROGENASE/REDUCTASE"/>
    <property type="match status" value="1"/>
</dbReference>
<sequence length="227" mass="25656">MKKKKIAVVTEAGNDLGKKFAQILTKNGYEVILAAKKSSYVALSREAIPAGIHLVKVDFTSIDSLIVLKNFIQKGYGKLDLLVNNAEIANGFGQKIDTLNMTEVKQLYEENFFSIIRVIQVLQPLIQKSERPNIINITNPIGDIAKMQDERFPYANYQMTAYATAKAALNMYTVLQAKEFENSKINIHSFDPIKLKNCTHNSVTICKTVEKEFLSLTEKDEKKMERC</sequence>
<evidence type="ECO:0000313" key="2">
    <source>
        <dbReference type="Proteomes" id="UP001327027"/>
    </source>
</evidence>
<dbReference type="InterPro" id="IPR036291">
    <property type="entry name" value="NAD(P)-bd_dom_sf"/>
</dbReference>
<evidence type="ECO:0000313" key="1">
    <source>
        <dbReference type="EMBL" id="MEB3344768.1"/>
    </source>
</evidence>
<dbReference type="PANTHER" id="PTHR43544:SF32">
    <property type="entry name" value="CHAIN DEHYDROGENASE, PUTATIVE (AFU_ORTHOLOGUE AFUA_5G01530)-RELATED"/>
    <property type="match status" value="1"/>
</dbReference>
<dbReference type="PRINTS" id="PR00081">
    <property type="entry name" value="GDHRDH"/>
</dbReference>
<gene>
    <name evidence="1" type="ORF">U6A24_04820</name>
</gene>
<organism evidence="1 2">
    <name type="scientific">Aquimarina gracilis</name>
    <dbReference type="NCBI Taxonomy" id="874422"/>
    <lineage>
        <taxon>Bacteria</taxon>
        <taxon>Pseudomonadati</taxon>
        <taxon>Bacteroidota</taxon>
        <taxon>Flavobacteriia</taxon>
        <taxon>Flavobacteriales</taxon>
        <taxon>Flavobacteriaceae</taxon>
        <taxon>Aquimarina</taxon>
    </lineage>
</organism>
<protein>
    <submittedName>
        <fullName evidence="1">SDR family NAD(P)-dependent oxidoreductase</fullName>
    </submittedName>
</protein>
<dbReference type="Pfam" id="PF00106">
    <property type="entry name" value="adh_short"/>
    <property type="match status" value="1"/>
</dbReference>
<dbReference type="PROSITE" id="PS00061">
    <property type="entry name" value="ADH_SHORT"/>
    <property type="match status" value="1"/>
</dbReference>
<reference evidence="1 2" key="1">
    <citation type="journal article" date="2013" name="Int. J. Syst. Evol. Microbiol.">
        <title>Aquimarina gracilis sp. nov., isolated from the gut microflora of a mussel, Mytilus coruscus, and emended description of Aquimarina spongiae.</title>
        <authorList>
            <person name="Park S.C."/>
            <person name="Choe H.N."/>
            <person name="Baik K.S."/>
            <person name="Seong C.N."/>
        </authorList>
    </citation>
    <scope>NUCLEOTIDE SEQUENCE [LARGE SCALE GENOMIC DNA]</scope>
    <source>
        <strain evidence="1 2">PSC32</strain>
    </source>
</reference>
<proteinExistence type="predicted"/>
<comment type="caution">
    <text evidence="1">The sequence shown here is derived from an EMBL/GenBank/DDBJ whole genome shotgun (WGS) entry which is preliminary data.</text>
</comment>
<dbReference type="InterPro" id="IPR020904">
    <property type="entry name" value="Sc_DH/Rdtase_CS"/>
</dbReference>
<accession>A0ABU5ZS57</accession>
<dbReference type="RefSeq" id="WP_324178806.1">
    <property type="nucleotide sequence ID" value="NZ_BAABAW010000003.1"/>
</dbReference>
<keyword evidence="2" id="KW-1185">Reference proteome</keyword>
<name>A0ABU5ZS57_9FLAO</name>
<dbReference type="InterPro" id="IPR051468">
    <property type="entry name" value="Fungal_SecMetab_SDRs"/>
</dbReference>